<organism evidence="1 2">
    <name type="scientific">Pseudocohnilembus persalinus</name>
    <name type="common">Ciliate</name>
    <dbReference type="NCBI Taxonomy" id="266149"/>
    <lineage>
        <taxon>Eukaryota</taxon>
        <taxon>Sar</taxon>
        <taxon>Alveolata</taxon>
        <taxon>Ciliophora</taxon>
        <taxon>Intramacronucleata</taxon>
        <taxon>Oligohymenophorea</taxon>
        <taxon>Scuticociliatia</taxon>
        <taxon>Philasterida</taxon>
        <taxon>Pseudocohnilembidae</taxon>
        <taxon>Pseudocohnilembus</taxon>
    </lineage>
</organism>
<dbReference type="AlphaFoldDB" id="A0A0V0R2R5"/>
<evidence type="ECO:0000313" key="1">
    <source>
        <dbReference type="EMBL" id="KRX08803.1"/>
    </source>
</evidence>
<protein>
    <submittedName>
        <fullName evidence="1">Uncharacterized protein</fullName>
    </submittedName>
</protein>
<dbReference type="EMBL" id="LDAU01000057">
    <property type="protein sequence ID" value="KRX08803.1"/>
    <property type="molecule type" value="Genomic_DNA"/>
</dbReference>
<keyword evidence="2" id="KW-1185">Reference proteome</keyword>
<comment type="caution">
    <text evidence="1">The sequence shown here is derived from an EMBL/GenBank/DDBJ whole genome shotgun (WGS) entry which is preliminary data.</text>
</comment>
<dbReference type="Proteomes" id="UP000054937">
    <property type="component" value="Unassembled WGS sequence"/>
</dbReference>
<evidence type="ECO:0000313" key="2">
    <source>
        <dbReference type="Proteomes" id="UP000054937"/>
    </source>
</evidence>
<name>A0A0V0R2R5_PSEPJ</name>
<dbReference type="OMA" id="QYEKWPE"/>
<proteinExistence type="predicted"/>
<sequence length="134" mass="15251">MSESNENNDSLINTLKFWQTQEFLEYKEDFRTGIVVPAMDAYQNVPDQLTELKREYIFQNFNQNVRMIGLGIGTLMVGLLSKKLGNNLLKVTRNAAFTYIGAGAFFVPEVFNPFVNASYIDCEECNPPPAVRKQ</sequence>
<reference evidence="1 2" key="1">
    <citation type="journal article" date="2015" name="Sci. Rep.">
        <title>Genome of the facultative scuticociliatosis pathogen Pseudocohnilembus persalinus provides insight into its virulence through horizontal gene transfer.</title>
        <authorList>
            <person name="Xiong J."/>
            <person name="Wang G."/>
            <person name="Cheng J."/>
            <person name="Tian M."/>
            <person name="Pan X."/>
            <person name="Warren A."/>
            <person name="Jiang C."/>
            <person name="Yuan D."/>
            <person name="Miao W."/>
        </authorList>
    </citation>
    <scope>NUCLEOTIDE SEQUENCE [LARGE SCALE GENOMIC DNA]</scope>
    <source>
        <strain evidence="1">36N120E</strain>
    </source>
</reference>
<accession>A0A0V0R2R5</accession>
<dbReference type="InParanoid" id="A0A0V0R2R5"/>
<gene>
    <name evidence="1" type="ORF">PPERSA_08907</name>
</gene>